<keyword evidence="2" id="KW-1185">Reference proteome</keyword>
<comment type="caution">
    <text evidence="1">The sequence shown here is derived from an EMBL/GenBank/DDBJ whole genome shotgun (WGS) entry which is preliminary data.</text>
</comment>
<dbReference type="RefSeq" id="WP_109215943.1">
    <property type="nucleotide sequence ID" value="NZ_CABMEW010000028.1"/>
</dbReference>
<dbReference type="Proteomes" id="UP000245288">
    <property type="component" value="Unassembled WGS sequence"/>
</dbReference>
<gene>
    <name evidence="1" type="ORF">LG34_10370</name>
</gene>
<accession>A0A2V1JQF1</accession>
<organism evidence="1 2">
    <name type="scientific">Eubacterium ramulus</name>
    <dbReference type="NCBI Taxonomy" id="39490"/>
    <lineage>
        <taxon>Bacteria</taxon>
        <taxon>Bacillati</taxon>
        <taxon>Bacillota</taxon>
        <taxon>Clostridia</taxon>
        <taxon>Eubacteriales</taxon>
        <taxon>Eubacteriaceae</taxon>
        <taxon>Eubacterium</taxon>
    </lineage>
</organism>
<evidence type="ECO:0000313" key="2">
    <source>
        <dbReference type="Proteomes" id="UP000245288"/>
    </source>
</evidence>
<proteinExistence type="predicted"/>
<name>A0A2V1JQF1_EUBRA</name>
<dbReference type="OrthoDB" id="9815367at2"/>
<dbReference type="EMBL" id="JRFU01000112">
    <property type="protein sequence ID" value="PWE86389.1"/>
    <property type="molecule type" value="Genomic_DNA"/>
</dbReference>
<reference evidence="1 2" key="1">
    <citation type="submission" date="2014-09" db="EMBL/GenBank/DDBJ databases">
        <title>Butyrate-producing bacteria isolated from human gut.</title>
        <authorList>
            <person name="Zhang Q."/>
            <person name="Zhao L."/>
        </authorList>
    </citation>
    <scope>NUCLEOTIDE SEQUENCE [LARGE SCALE GENOMIC DNA]</scope>
    <source>
        <strain evidence="1 2">21</strain>
    </source>
</reference>
<evidence type="ECO:0008006" key="3">
    <source>
        <dbReference type="Google" id="ProtNLM"/>
    </source>
</evidence>
<dbReference type="AlphaFoldDB" id="A0A2V1JQF1"/>
<protein>
    <recommendedName>
        <fullName evidence="3">Type II secretion system protein</fullName>
    </recommendedName>
</protein>
<sequence>MFHRKNERFYHSRRSHPLRNLCLSLLIFLCVCGLFFGGISHLSAQAKQEQKNSLENALWRGVSQYYALEGRYPQSLQELKDTCGIQYDTDSFFVDYQIAGANLLPDITVIER</sequence>
<evidence type="ECO:0000313" key="1">
    <source>
        <dbReference type="EMBL" id="PWE86389.1"/>
    </source>
</evidence>